<proteinExistence type="predicted"/>
<feature type="non-terminal residue" evidence="1">
    <location>
        <position position="133"/>
    </location>
</feature>
<evidence type="ECO:0008006" key="3">
    <source>
        <dbReference type="Google" id="ProtNLM"/>
    </source>
</evidence>
<reference evidence="1 2" key="1">
    <citation type="journal article" date="2020" name="Microorganisms">
        <title>Osmotic Adaptation and Compatible Solute Biosynthesis of Phototrophic Bacteria as Revealed from Genome Analyses.</title>
        <authorList>
            <person name="Imhoff J.F."/>
            <person name="Rahn T."/>
            <person name="Kunzel S."/>
            <person name="Keller A."/>
            <person name="Neulinger S.C."/>
        </authorList>
    </citation>
    <scope>NUCLEOTIDE SEQUENCE [LARGE SCALE GENOMIC DNA]</scope>
    <source>
        <strain evidence="1 2">DSM 15382</strain>
    </source>
</reference>
<gene>
    <name evidence="1" type="ORF">CKO45_31325</name>
</gene>
<organism evidence="1 2">
    <name type="scientific">Paracraurococcus ruber</name>
    <dbReference type="NCBI Taxonomy" id="77675"/>
    <lineage>
        <taxon>Bacteria</taxon>
        <taxon>Pseudomonadati</taxon>
        <taxon>Pseudomonadota</taxon>
        <taxon>Alphaproteobacteria</taxon>
        <taxon>Acetobacterales</taxon>
        <taxon>Roseomonadaceae</taxon>
        <taxon>Paracraurococcus</taxon>
    </lineage>
</organism>
<accession>A0ABS1D6Z7</accession>
<evidence type="ECO:0000313" key="2">
    <source>
        <dbReference type="Proteomes" id="UP000697995"/>
    </source>
</evidence>
<sequence>MVQPLVSPPPLLAGRPPFRLRRRRPTGWHCLLGTAIGGPAGARIRVNAVLLHPQHGVALVDVAPRSTPRAEDALRQCLAEGGLRAWPAAELPVVYLCLTPEELRGLPALLRAVVAQRPWSPRRPDPRWLREAR</sequence>
<dbReference type="Proteomes" id="UP000697995">
    <property type="component" value="Unassembled WGS sequence"/>
</dbReference>
<name>A0ABS1D6Z7_9PROT</name>
<keyword evidence="2" id="KW-1185">Reference proteome</keyword>
<comment type="caution">
    <text evidence="1">The sequence shown here is derived from an EMBL/GenBank/DDBJ whole genome shotgun (WGS) entry which is preliminary data.</text>
</comment>
<dbReference type="RefSeq" id="WP_200306891.1">
    <property type="nucleotide sequence ID" value="NZ_NRSG01000673.1"/>
</dbReference>
<protein>
    <recommendedName>
        <fullName evidence="3">Carboxyltransferase domain-containing protein</fullName>
    </recommendedName>
</protein>
<dbReference type="EMBL" id="NRSG01000673">
    <property type="protein sequence ID" value="MBK1662667.1"/>
    <property type="molecule type" value="Genomic_DNA"/>
</dbReference>
<evidence type="ECO:0000313" key="1">
    <source>
        <dbReference type="EMBL" id="MBK1662667.1"/>
    </source>
</evidence>